<reference evidence="5" key="2">
    <citation type="journal article" date="2021" name="PeerJ">
        <title>Extensive microbial diversity within the chicken gut microbiome revealed by metagenomics and culture.</title>
        <authorList>
            <person name="Gilroy R."/>
            <person name="Ravi A."/>
            <person name="Getino M."/>
            <person name="Pursley I."/>
            <person name="Horton D.L."/>
            <person name="Alikhan N.F."/>
            <person name="Baker D."/>
            <person name="Gharbi K."/>
            <person name="Hall N."/>
            <person name="Watson M."/>
            <person name="Adriaenssens E.M."/>
            <person name="Foster-Nyarko E."/>
            <person name="Jarju S."/>
            <person name="Secka A."/>
            <person name="Antonio M."/>
            <person name="Oren A."/>
            <person name="Chaudhuri R.R."/>
            <person name="La Ragione R."/>
            <person name="Hildebrand F."/>
            <person name="Pallen M.J."/>
        </authorList>
    </citation>
    <scope>NUCLEOTIDE SEQUENCE</scope>
    <source>
        <strain evidence="5">3924</strain>
    </source>
</reference>
<dbReference type="PANTHER" id="PTHR33607:SF2">
    <property type="entry name" value="ENDONUCLEASE-1"/>
    <property type="match status" value="1"/>
</dbReference>
<evidence type="ECO:0000256" key="2">
    <source>
        <dbReference type="ARBA" id="ARBA00022722"/>
    </source>
</evidence>
<keyword evidence="3" id="KW-0378">Hydrolase</keyword>
<dbReference type="Pfam" id="PF04231">
    <property type="entry name" value="Endonuclease_1"/>
    <property type="match status" value="1"/>
</dbReference>
<name>A0A940DJH6_9BACT</name>
<keyword evidence="5" id="KW-0255">Endonuclease</keyword>
<evidence type="ECO:0000313" key="6">
    <source>
        <dbReference type="Proteomes" id="UP000712007"/>
    </source>
</evidence>
<keyword evidence="2" id="KW-0540">Nuclease</keyword>
<evidence type="ECO:0000313" key="5">
    <source>
        <dbReference type="EMBL" id="MBO8439596.1"/>
    </source>
</evidence>
<accession>A0A940DJH6</accession>
<dbReference type="AlphaFoldDB" id="A0A940DJH6"/>
<reference evidence="5" key="1">
    <citation type="submission" date="2020-10" db="EMBL/GenBank/DDBJ databases">
        <authorList>
            <person name="Gilroy R."/>
        </authorList>
    </citation>
    <scope>NUCLEOTIDE SEQUENCE</scope>
    <source>
        <strain evidence="5">3924</strain>
    </source>
</reference>
<organism evidence="5 6">
    <name type="scientific">Candidatus Aphodosoma intestinipullorum</name>
    <dbReference type="NCBI Taxonomy" id="2840674"/>
    <lineage>
        <taxon>Bacteria</taxon>
        <taxon>Pseudomonadati</taxon>
        <taxon>Bacteroidota</taxon>
        <taxon>Bacteroidia</taxon>
        <taxon>Bacteroidales</taxon>
        <taxon>Candidatus Aphodosoma</taxon>
    </lineage>
</organism>
<feature type="signal peptide" evidence="4">
    <location>
        <begin position="1"/>
        <end position="23"/>
    </location>
</feature>
<dbReference type="EMBL" id="JADIMV010000051">
    <property type="protein sequence ID" value="MBO8439596.1"/>
    <property type="molecule type" value="Genomic_DNA"/>
</dbReference>
<gene>
    <name evidence="5" type="ORF">IAC51_02990</name>
</gene>
<dbReference type="InterPro" id="IPR007346">
    <property type="entry name" value="Endonuclease-I"/>
</dbReference>
<dbReference type="Proteomes" id="UP000712007">
    <property type="component" value="Unassembled WGS sequence"/>
</dbReference>
<evidence type="ECO:0000256" key="4">
    <source>
        <dbReference type="SAM" id="SignalP"/>
    </source>
</evidence>
<protein>
    <submittedName>
        <fullName evidence="5">Endonuclease</fullName>
    </submittedName>
</protein>
<sequence>MKAILRRLCLSVMAIAVVAAVSAEAPANYYTSADGKSGDALRKALQAIIDNHTVVSYTNLWNLYEASDTREDGSVWDMYSTCDWTYERDQCGSYSSVCDCYNREHSVPKSWFNEGKPMYSDAFHLYPTDGKVNNQRGNFPFGECANGKRLSNSALGRLGSSTFSGYSGTVFEPDDEYKGDFARTYFYMATRYAGQCESWGQGVFSSANCGLTDYAVALFMKWHREDPVSEKERVRNDAIYGIDNSTGYKQGNRNPFIDYPCLAEYIWGNRKGAAVDFSMLTSSYAPGFDDLGDRSGCNCDETYMEYVEQHDITCYQRGNELHVLNLTPKGTVSIYSINGITIERRTDCSREETFSLQTGMYILVAGDRHIKIIIR</sequence>
<proteinExistence type="inferred from homology"/>
<keyword evidence="4" id="KW-0732">Signal</keyword>
<evidence type="ECO:0000256" key="3">
    <source>
        <dbReference type="ARBA" id="ARBA00022801"/>
    </source>
</evidence>
<dbReference type="SUPFAM" id="SSF54060">
    <property type="entry name" value="His-Me finger endonucleases"/>
    <property type="match status" value="1"/>
</dbReference>
<evidence type="ECO:0000256" key="1">
    <source>
        <dbReference type="ARBA" id="ARBA00006429"/>
    </source>
</evidence>
<dbReference type="GO" id="GO:0004519">
    <property type="term" value="F:endonuclease activity"/>
    <property type="evidence" value="ECO:0007669"/>
    <property type="project" value="UniProtKB-KW"/>
</dbReference>
<dbReference type="GO" id="GO:0016787">
    <property type="term" value="F:hydrolase activity"/>
    <property type="evidence" value="ECO:0007669"/>
    <property type="project" value="UniProtKB-KW"/>
</dbReference>
<feature type="chain" id="PRO_5036998849" evidence="4">
    <location>
        <begin position="24"/>
        <end position="375"/>
    </location>
</feature>
<comment type="similarity">
    <text evidence="1">Belongs to the EndA/NucM nuclease family.</text>
</comment>
<dbReference type="PANTHER" id="PTHR33607">
    <property type="entry name" value="ENDONUCLEASE-1"/>
    <property type="match status" value="1"/>
</dbReference>
<dbReference type="InterPro" id="IPR044925">
    <property type="entry name" value="His-Me_finger_sf"/>
</dbReference>
<comment type="caution">
    <text evidence="5">The sequence shown here is derived from an EMBL/GenBank/DDBJ whole genome shotgun (WGS) entry which is preliminary data.</text>
</comment>